<dbReference type="GO" id="GO:0010134">
    <property type="term" value="P:sulfate assimilation via adenylyl sulfate reduction"/>
    <property type="evidence" value="ECO:0007669"/>
    <property type="project" value="TreeGrafter"/>
</dbReference>
<dbReference type="SUPFAM" id="SSF52540">
    <property type="entry name" value="P-loop containing nucleoside triphosphate hydrolases"/>
    <property type="match status" value="1"/>
</dbReference>
<keyword evidence="5 6" id="KW-0067">ATP-binding</keyword>
<dbReference type="GO" id="GO:0070814">
    <property type="term" value="P:hydrogen sulfide biosynthetic process"/>
    <property type="evidence" value="ECO:0007669"/>
    <property type="project" value="UniProtKB-UniRule"/>
</dbReference>
<sequence length="207" mass="22554">MDGPLTLGEVTVFGDTSLQEVDQVPADPGFTIWLTGLPGSGKTTLAHLLEADLIRLGLPVVVLDGDEVRRKLAKDLGFSREDRNENVRRIAFVAGCVTRAGGVAIVAAISPYAGARAEARKEIGRFVEVYVRCPLAVCMQRDPKGLYARARRGEVAHVTGLSDPYEEPTDSEVIVSTDREAPRNSLKAILRYLADRQLVRLFVPTPD</sequence>
<dbReference type="EC" id="2.7.1.25" evidence="2 6"/>
<dbReference type="RefSeq" id="WP_289267271.1">
    <property type="nucleotide sequence ID" value="NZ_OX365700.1"/>
</dbReference>
<comment type="catalytic activity">
    <reaction evidence="1 6 7">
        <text>adenosine 5'-phosphosulfate + ATP = 3'-phosphoadenylyl sulfate + ADP + H(+)</text>
        <dbReference type="Rhea" id="RHEA:24152"/>
        <dbReference type="ChEBI" id="CHEBI:15378"/>
        <dbReference type="ChEBI" id="CHEBI:30616"/>
        <dbReference type="ChEBI" id="CHEBI:58243"/>
        <dbReference type="ChEBI" id="CHEBI:58339"/>
        <dbReference type="ChEBI" id="CHEBI:456216"/>
        <dbReference type="EC" id="2.7.1.25"/>
    </reaction>
</comment>
<dbReference type="InterPro" id="IPR002891">
    <property type="entry name" value="APS"/>
</dbReference>
<evidence type="ECO:0000256" key="4">
    <source>
        <dbReference type="ARBA" id="ARBA00022741"/>
    </source>
</evidence>
<evidence type="ECO:0000256" key="1">
    <source>
        <dbReference type="ARBA" id="ARBA00001823"/>
    </source>
</evidence>
<dbReference type="AlphaFoldDB" id="A0AA86T228"/>
<dbReference type="GO" id="GO:0004781">
    <property type="term" value="F:sulfate adenylyltransferase (ATP) activity"/>
    <property type="evidence" value="ECO:0007669"/>
    <property type="project" value="TreeGrafter"/>
</dbReference>
<evidence type="ECO:0000313" key="9">
    <source>
        <dbReference type="EMBL" id="CAI4030276.1"/>
    </source>
</evidence>
<dbReference type="PANTHER" id="PTHR42700">
    <property type="entry name" value="SULFATE ADENYLYLTRANSFERASE"/>
    <property type="match status" value="1"/>
</dbReference>
<dbReference type="InterPro" id="IPR003593">
    <property type="entry name" value="AAA+_ATPase"/>
</dbReference>
<dbReference type="GO" id="GO:0019379">
    <property type="term" value="P:sulfate assimilation, phosphoadenylyl sulfate reduction by phosphoadenylyl-sulfate reductase (thioredoxin)"/>
    <property type="evidence" value="ECO:0007669"/>
    <property type="project" value="TreeGrafter"/>
</dbReference>
<evidence type="ECO:0000256" key="7">
    <source>
        <dbReference type="RuleBase" id="RU004347"/>
    </source>
</evidence>
<dbReference type="GO" id="GO:0005737">
    <property type="term" value="C:cytoplasm"/>
    <property type="evidence" value="ECO:0007669"/>
    <property type="project" value="TreeGrafter"/>
</dbReference>
<dbReference type="InterPro" id="IPR059117">
    <property type="entry name" value="APS_kinase_dom"/>
</dbReference>
<evidence type="ECO:0000256" key="2">
    <source>
        <dbReference type="ARBA" id="ARBA00012121"/>
    </source>
</evidence>
<dbReference type="KEGG" id="nti:DNFV4_00704"/>
<dbReference type="InterPro" id="IPR050512">
    <property type="entry name" value="Sulf_AdTrans/APS_kinase"/>
</dbReference>
<dbReference type="GO" id="GO:0004020">
    <property type="term" value="F:adenylylsulfate kinase activity"/>
    <property type="evidence" value="ECO:0007669"/>
    <property type="project" value="UniProtKB-UniRule"/>
</dbReference>
<keyword evidence="6 7" id="KW-0418">Kinase</keyword>
<dbReference type="EMBL" id="OX365700">
    <property type="protein sequence ID" value="CAI4030276.1"/>
    <property type="molecule type" value="Genomic_DNA"/>
</dbReference>
<dbReference type="InterPro" id="IPR027417">
    <property type="entry name" value="P-loop_NTPase"/>
</dbReference>
<dbReference type="SMART" id="SM00382">
    <property type="entry name" value="AAA"/>
    <property type="match status" value="1"/>
</dbReference>
<evidence type="ECO:0000256" key="3">
    <source>
        <dbReference type="ARBA" id="ARBA00022679"/>
    </source>
</evidence>
<dbReference type="Proteomes" id="UP001179121">
    <property type="component" value="Chromosome"/>
</dbReference>
<organism evidence="9 10">
    <name type="scientific">Nitrospira tepida</name>
    <dbReference type="NCBI Taxonomy" id="2973512"/>
    <lineage>
        <taxon>Bacteria</taxon>
        <taxon>Pseudomonadati</taxon>
        <taxon>Nitrospirota</taxon>
        <taxon>Nitrospiria</taxon>
        <taxon>Nitrospirales</taxon>
        <taxon>Nitrospiraceae</taxon>
        <taxon>Nitrospira</taxon>
    </lineage>
</organism>
<keyword evidence="4 6" id="KW-0547">Nucleotide-binding</keyword>
<accession>A0AA86T228</accession>
<dbReference type="Pfam" id="PF01583">
    <property type="entry name" value="APS_kinase"/>
    <property type="match status" value="1"/>
</dbReference>
<dbReference type="Gene3D" id="3.40.50.300">
    <property type="entry name" value="P-loop containing nucleotide triphosphate hydrolases"/>
    <property type="match status" value="1"/>
</dbReference>
<comment type="pathway">
    <text evidence="6 7">Sulfur metabolism; hydrogen sulfide biosynthesis; sulfite from sulfate: step 2/3.</text>
</comment>
<evidence type="ECO:0000259" key="8">
    <source>
        <dbReference type="SMART" id="SM00382"/>
    </source>
</evidence>
<proteinExistence type="inferred from homology"/>
<keyword evidence="3 6" id="KW-0808">Transferase</keyword>
<name>A0AA86T228_9BACT</name>
<comment type="function">
    <text evidence="6 7">Catalyzes the synthesis of activated sulfate.</text>
</comment>
<protein>
    <recommendedName>
        <fullName evidence="2 6">Adenylyl-sulfate kinase</fullName>
        <ecNumber evidence="2 6">2.7.1.25</ecNumber>
    </recommendedName>
    <alternativeName>
        <fullName evidence="6">APS kinase</fullName>
    </alternativeName>
    <alternativeName>
        <fullName evidence="6">ATP adenosine-5'-phosphosulfate 3'-phosphotransferase</fullName>
    </alternativeName>
    <alternativeName>
        <fullName evidence="6">Adenosine-5'-phosphosulfate kinase</fullName>
    </alternativeName>
</protein>
<evidence type="ECO:0000313" key="10">
    <source>
        <dbReference type="Proteomes" id="UP001179121"/>
    </source>
</evidence>
<feature type="domain" description="AAA+ ATPase" evidence="8">
    <location>
        <begin position="28"/>
        <end position="204"/>
    </location>
</feature>
<feature type="binding site" evidence="6">
    <location>
        <begin position="36"/>
        <end position="43"/>
    </location>
    <ligand>
        <name>ATP</name>
        <dbReference type="ChEBI" id="CHEBI:30616"/>
    </ligand>
</feature>
<dbReference type="NCBIfam" id="NF003013">
    <property type="entry name" value="PRK03846.1"/>
    <property type="match status" value="1"/>
</dbReference>
<dbReference type="GO" id="GO:0005524">
    <property type="term" value="F:ATP binding"/>
    <property type="evidence" value="ECO:0007669"/>
    <property type="project" value="UniProtKB-UniRule"/>
</dbReference>
<dbReference type="PANTHER" id="PTHR42700:SF1">
    <property type="entry name" value="SULFATE ADENYLYLTRANSFERASE"/>
    <property type="match status" value="1"/>
</dbReference>
<dbReference type="CDD" id="cd02027">
    <property type="entry name" value="APSK"/>
    <property type="match status" value="1"/>
</dbReference>
<evidence type="ECO:0000256" key="5">
    <source>
        <dbReference type="ARBA" id="ARBA00022840"/>
    </source>
</evidence>
<gene>
    <name evidence="6" type="primary">cysC</name>
    <name evidence="9" type="ORF">DNFV4_00704</name>
</gene>
<feature type="active site" description="Phosphoserine intermediate" evidence="6">
    <location>
        <position position="110"/>
    </location>
</feature>
<keyword evidence="6" id="KW-0597">Phosphoprotein</keyword>
<reference evidence="9" key="1">
    <citation type="submission" date="2022-10" db="EMBL/GenBank/DDBJ databases">
        <authorList>
            <person name="Koch H."/>
        </authorList>
    </citation>
    <scope>NUCLEOTIDE SEQUENCE</scope>
    <source>
        <strain evidence="9">DNF</strain>
    </source>
</reference>
<dbReference type="NCBIfam" id="TIGR00455">
    <property type="entry name" value="apsK"/>
    <property type="match status" value="1"/>
</dbReference>
<dbReference type="HAMAP" id="MF_00065">
    <property type="entry name" value="Adenylyl_sulf_kinase"/>
    <property type="match status" value="1"/>
</dbReference>
<evidence type="ECO:0000256" key="6">
    <source>
        <dbReference type="HAMAP-Rule" id="MF_00065"/>
    </source>
</evidence>
<keyword evidence="10" id="KW-1185">Reference proteome</keyword>
<comment type="similarity">
    <text evidence="6 7">Belongs to the APS kinase family.</text>
</comment>